<dbReference type="Pfam" id="PF01547">
    <property type="entry name" value="SBP_bac_1"/>
    <property type="match status" value="1"/>
</dbReference>
<feature type="signal peptide" evidence="2">
    <location>
        <begin position="1"/>
        <end position="20"/>
    </location>
</feature>
<dbReference type="Proteomes" id="UP001519344">
    <property type="component" value="Unassembled WGS sequence"/>
</dbReference>
<dbReference type="EMBL" id="JAGGKV010000005">
    <property type="protein sequence ID" value="MBP1963300.1"/>
    <property type="molecule type" value="Genomic_DNA"/>
</dbReference>
<evidence type="ECO:0000256" key="2">
    <source>
        <dbReference type="SAM" id="SignalP"/>
    </source>
</evidence>
<sequence>MRKKMTLLALSAVLAAGTLAGCSSSGGSQTQATSPAAKTEEKPAKVKVGIGTEGLQYIEGSPNINEDKYTKKLRELSKTDVTLELIPHSQFDQKLTLLFAGGELPDLLQTHGINRPEVAPAVDTGVLIPLNELIDKYGPNLKKNIPKEAWDFASVSKGGKIYGIPNVNPTPNGNVMMVRKDWLDKLGMKPPKTVDEYIEMLKAFKEKDPNGNGKQDEIPFSGREKLAFTEAFFGAYDVMPADWKFENGQLIPNMIRPNMKEALGVYRKLYEQKLLDNEVFVQKPKDWDAKIKAQGVVGLWIHGPRLADKWAAEVKTGSPTSQLEIIPAPVGPDGKGGLSIGSTVGGNVWVIPKTTKNPENAIKLLDWFYSDEAQKFLTYGLEGDDYTVEGGKIKYKYPQKQDDIYREEMHLTWLRMVGPSHLSDAEFMKNRPSGDLVMKAIDVASKEGRKNDGLGMPALPTLQARPELARDGLWLELAAKIVTGKESPDAFDKFVEDWKKRGGDQVIKEATDWYKSTHK</sequence>
<evidence type="ECO:0000313" key="3">
    <source>
        <dbReference type="EMBL" id="MBP1963300.1"/>
    </source>
</evidence>
<evidence type="ECO:0000256" key="1">
    <source>
        <dbReference type="SAM" id="MobiDB-lite"/>
    </source>
</evidence>
<organism evidence="3 4">
    <name type="scientific">Paenibacillus aceris</name>
    <dbReference type="NCBI Taxonomy" id="869555"/>
    <lineage>
        <taxon>Bacteria</taxon>
        <taxon>Bacillati</taxon>
        <taxon>Bacillota</taxon>
        <taxon>Bacilli</taxon>
        <taxon>Bacillales</taxon>
        <taxon>Paenibacillaceae</taxon>
        <taxon>Paenibacillus</taxon>
    </lineage>
</organism>
<keyword evidence="4" id="KW-1185">Reference proteome</keyword>
<evidence type="ECO:0000313" key="4">
    <source>
        <dbReference type="Proteomes" id="UP001519344"/>
    </source>
</evidence>
<dbReference type="RefSeq" id="WP_167058939.1">
    <property type="nucleotide sequence ID" value="NZ_JAAOZR010000019.1"/>
</dbReference>
<protein>
    <submittedName>
        <fullName evidence="3">Aldouronate transport system substrate-binding protein</fullName>
    </submittedName>
</protein>
<feature type="chain" id="PRO_5045801099" evidence="2">
    <location>
        <begin position="21"/>
        <end position="519"/>
    </location>
</feature>
<accession>A0ABS4HXL1</accession>
<dbReference type="InterPro" id="IPR006059">
    <property type="entry name" value="SBP"/>
</dbReference>
<dbReference type="CDD" id="cd13580">
    <property type="entry name" value="PBP2_AlgQ_like_1"/>
    <property type="match status" value="1"/>
</dbReference>
<proteinExistence type="predicted"/>
<reference evidence="3 4" key="1">
    <citation type="submission" date="2021-03" db="EMBL/GenBank/DDBJ databases">
        <title>Genomic Encyclopedia of Type Strains, Phase IV (KMG-IV): sequencing the most valuable type-strain genomes for metagenomic binning, comparative biology and taxonomic classification.</title>
        <authorList>
            <person name="Goeker M."/>
        </authorList>
    </citation>
    <scope>NUCLEOTIDE SEQUENCE [LARGE SCALE GENOMIC DNA]</scope>
    <source>
        <strain evidence="3 4">DSM 24950</strain>
    </source>
</reference>
<dbReference type="PANTHER" id="PTHR43649:SF12">
    <property type="entry name" value="DIACETYLCHITOBIOSE BINDING PROTEIN DASA"/>
    <property type="match status" value="1"/>
</dbReference>
<keyword evidence="2" id="KW-0732">Signal</keyword>
<feature type="compositionally biased region" description="Low complexity" evidence="1">
    <location>
        <begin position="23"/>
        <end position="34"/>
    </location>
</feature>
<dbReference type="PROSITE" id="PS51257">
    <property type="entry name" value="PROKAR_LIPOPROTEIN"/>
    <property type="match status" value="1"/>
</dbReference>
<dbReference type="Gene3D" id="3.40.190.10">
    <property type="entry name" value="Periplasmic binding protein-like II"/>
    <property type="match status" value="2"/>
</dbReference>
<gene>
    <name evidence="3" type="ORF">J2Z65_002516</name>
</gene>
<dbReference type="InterPro" id="IPR050490">
    <property type="entry name" value="Bact_solute-bd_prot1"/>
</dbReference>
<dbReference type="SUPFAM" id="SSF53850">
    <property type="entry name" value="Periplasmic binding protein-like II"/>
    <property type="match status" value="1"/>
</dbReference>
<feature type="region of interest" description="Disordered" evidence="1">
    <location>
        <begin position="23"/>
        <end position="43"/>
    </location>
</feature>
<comment type="caution">
    <text evidence="3">The sequence shown here is derived from an EMBL/GenBank/DDBJ whole genome shotgun (WGS) entry which is preliminary data.</text>
</comment>
<dbReference type="PANTHER" id="PTHR43649">
    <property type="entry name" value="ARABINOSE-BINDING PROTEIN-RELATED"/>
    <property type="match status" value="1"/>
</dbReference>
<name>A0ABS4HXL1_9BACL</name>